<name>A0A9X1W9K5_9VIBR</name>
<keyword evidence="6 7" id="KW-0408">Iron</keyword>
<reference evidence="9" key="1">
    <citation type="submission" date="2021-11" db="EMBL/GenBank/DDBJ databases">
        <title>Vibrio ZSDE26 sp. nov. and Vibrio ZSDZ34 sp. nov., isolated from coastal seawater in Qingdao.</title>
        <authorList>
            <person name="Zhang P."/>
        </authorList>
    </citation>
    <scope>NUCLEOTIDE SEQUENCE</scope>
    <source>
        <strain evidence="9">ZSDZ34</strain>
    </source>
</reference>
<dbReference type="GO" id="GO:0005886">
    <property type="term" value="C:plasma membrane"/>
    <property type="evidence" value="ECO:0007669"/>
    <property type="project" value="TreeGrafter"/>
</dbReference>
<evidence type="ECO:0000256" key="7">
    <source>
        <dbReference type="RuleBase" id="RU364112"/>
    </source>
</evidence>
<feature type="signal peptide" evidence="7">
    <location>
        <begin position="1"/>
        <end position="34"/>
    </location>
</feature>
<dbReference type="FunFam" id="1.10.8.640:FF:000001">
    <property type="entry name" value="Cytochrome c-type biogenesis protein"/>
    <property type="match status" value="1"/>
</dbReference>
<evidence type="ECO:0000313" key="10">
    <source>
        <dbReference type="Proteomes" id="UP001139488"/>
    </source>
</evidence>
<dbReference type="GO" id="GO:0017004">
    <property type="term" value="P:cytochrome complex assembly"/>
    <property type="evidence" value="ECO:0007669"/>
    <property type="project" value="UniProtKB-KW"/>
</dbReference>
<keyword evidence="7" id="KW-1133">Transmembrane helix</keyword>
<comment type="function">
    <text evidence="7">Possible subunit of a heme lyase.</text>
</comment>
<evidence type="ECO:0000256" key="6">
    <source>
        <dbReference type="ARBA" id="ARBA00023004"/>
    </source>
</evidence>
<dbReference type="InterPro" id="IPR005616">
    <property type="entry name" value="CcmH/CycL/Ccl2/NrfF_N"/>
</dbReference>
<dbReference type="AlphaFoldDB" id="A0A9X1W9K5"/>
<proteinExistence type="inferred from homology"/>
<keyword evidence="7" id="KW-0812">Transmembrane</keyword>
<gene>
    <name evidence="9" type="ORF">LNL84_06680</name>
</gene>
<keyword evidence="5" id="KW-0201">Cytochrome c-type biogenesis</keyword>
<dbReference type="Proteomes" id="UP001139488">
    <property type="component" value="Unassembled WGS sequence"/>
</dbReference>
<dbReference type="CDD" id="cd16378">
    <property type="entry name" value="CcmH_N"/>
    <property type="match status" value="1"/>
</dbReference>
<evidence type="ECO:0000256" key="1">
    <source>
        <dbReference type="ARBA" id="ARBA00010342"/>
    </source>
</evidence>
<comment type="similarity">
    <text evidence="1 7">Belongs to the CcmH/CycL/Ccl2/NrfF family.</text>
</comment>
<organism evidence="9 10">
    <name type="scientific">Vibrio gelatinilyticus</name>
    <dbReference type="NCBI Taxonomy" id="2893468"/>
    <lineage>
        <taxon>Bacteria</taxon>
        <taxon>Pseudomonadati</taxon>
        <taxon>Pseudomonadota</taxon>
        <taxon>Gammaproteobacteria</taxon>
        <taxon>Vibrionales</taxon>
        <taxon>Vibrionaceae</taxon>
        <taxon>Vibrio</taxon>
    </lineage>
</organism>
<comment type="caution">
    <text evidence="9">The sequence shown here is derived from an EMBL/GenBank/DDBJ whole genome shotgun (WGS) entry which is preliminary data.</text>
</comment>
<evidence type="ECO:0000256" key="4">
    <source>
        <dbReference type="ARBA" id="ARBA00022729"/>
    </source>
</evidence>
<sequence length="152" mass="17384">MIRLIACPVQVLLRLLSAAIVSFALLSFSIPASAEQAKIDTVELFEFESLQQQKQAIELAKTLRCPMCQNQNLIESNSPVAKDLRLRVFELIREGKSNQQVKDYMVDRYGEHVLYRPSFSFKNGLLWGVPILCLLLVILNLFITFKRKQKPS</sequence>
<dbReference type="InterPro" id="IPR038297">
    <property type="entry name" value="CcmH/CycL/NrfF/Ccl2_sf"/>
</dbReference>
<protein>
    <recommendedName>
        <fullName evidence="7">Cytochrome c-type biogenesis protein</fullName>
    </recommendedName>
</protein>
<evidence type="ECO:0000313" key="9">
    <source>
        <dbReference type="EMBL" id="MCJ2376518.1"/>
    </source>
</evidence>
<evidence type="ECO:0000256" key="2">
    <source>
        <dbReference type="ARBA" id="ARBA00022617"/>
    </source>
</evidence>
<feature type="chain" id="PRO_5041020897" description="Cytochrome c-type biogenesis protein" evidence="7">
    <location>
        <begin position="35"/>
        <end position="152"/>
    </location>
</feature>
<evidence type="ECO:0000256" key="5">
    <source>
        <dbReference type="ARBA" id="ARBA00022748"/>
    </source>
</evidence>
<evidence type="ECO:0000256" key="3">
    <source>
        <dbReference type="ARBA" id="ARBA00022723"/>
    </source>
</evidence>
<dbReference type="Gene3D" id="1.10.8.640">
    <property type="entry name" value="Cytochrome C biogenesis protein"/>
    <property type="match status" value="1"/>
</dbReference>
<keyword evidence="2 7" id="KW-0349">Heme</keyword>
<keyword evidence="7" id="KW-0472">Membrane</keyword>
<accession>A0A9X1W9K5</accession>
<evidence type="ECO:0000259" key="8">
    <source>
        <dbReference type="Pfam" id="PF03918"/>
    </source>
</evidence>
<dbReference type="PANTHER" id="PTHR47870:SF1">
    <property type="entry name" value="CYTOCHROME C-TYPE BIOGENESIS PROTEIN CCMH"/>
    <property type="match status" value="1"/>
</dbReference>
<dbReference type="EMBL" id="JAJNNZ010000004">
    <property type="protein sequence ID" value="MCJ2376518.1"/>
    <property type="molecule type" value="Genomic_DNA"/>
</dbReference>
<dbReference type="Pfam" id="PF03918">
    <property type="entry name" value="CcmH"/>
    <property type="match status" value="1"/>
</dbReference>
<feature type="transmembrane region" description="Helical" evidence="7">
    <location>
        <begin position="124"/>
        <end position="145"/>
    </location>
</feature>
<dbReference type="RefSeq" id="WP_244356123.1">
    <property type="nucleotide sequence ID" value="NZ_JAJNNZ010000004.1"/>
</dbReference>
<keyword evidence="3 7" id="KW-0479">Metal-binding</keyword>
<keyword evidence="4 7" id="KW-0732">Signal</keyword>
<feature type="domain" description="CcmH/CycL/Ccl2/NrfF N-terminal" evidence="8">
    <location>
        <begin position="39"/>
        <end position="150"/>
    </location>
</feature>
<dbReference type="PANTHER" id="PTHR47870">
    <property type="entry name" value="CYTOCHROME C-TYPE BIOGENESIS PROTEIN CCMH"/>
    <property type="match status" value="1"/>
</dbReference>
<dbReference type="GO" id="GO:0046872">
    <property type="term" value="F:metal ion binding"/>
    <property type="evidence" value="ECO:0007669"/>
    <property type="project" value="UniProtKB-KW"/>
</dbReference>
<keyword evidence="10" id="KW-1185">Reference proteome</keyword>
<dbReference type="InterPro" id="IPR051263">
    <property type="entry name" value="C-type_cytochrome_biogenesis"/>
</dbReference>